<evidence type="ECO:0000313" key="3">
    <source>
        <dbReference type="Proteomes" id="UP001055125"/>
    </source>
</evidence>
<protein>
    <recommendedName>
        <fullName evidence="1">Transcriptional coactivator p15 (PC4) C-terminal domain-containing protein</fullName>
    </recommendedName>
</protein>
<comment type="caution">
    <text evidence="2">The sequence shown here is derived from an EMBL/GenBank/DDBJ whole genome shotgun (WGS) entry which is preliminary data.</text>
</comment>
<dbReference type="SUPFAM" id="SSF54447">
    <property type="entry name" value="ssDNA-binding transcriptional regulator domain"/>
    <property type="match status" value="1"/>
</dbReference>
<gene>
    <name evidence="2" type="ORF">OCOJLMKI_2426</name>
</gene>
<dbReference type="EMBL" id="BPQP01000034">
    <property type="protein sequence ID" value="GJD95216.1"/>
    <property type="molecule type" value="Genomic_DNA"/>
</dbReference>
<dbReference type="InterPro" id="IPR003173">
    <property type="entry name" value="PC4_C"/>
</dbReference>
<reference evidence="2" key="2">
    <citation type="submission" date="2021-08" db="EMBL/GenBank/DDBJ databases">
        <authorList>
            <person name="Tani A."/>
            <person name="Ola A."/>
            <person name="Ogura Y."/>
            <person name="Katsura K."/>
            <person name="Hayashi T."/>
        </authorList>
    </citation>
    <scope>NUCLEOTIDE SEQUENCE</scope>
    <source>
        <strain evidence="2">DSM 19015</strain>
    </source>
</reference>
<reference evidence="2" key="1">
    <citation type="journal article" date="2021" name="Front. Microbiol.">
        <title>Comprehensive Comparative Genomics and Phenotyping of Methylobacterium Species.</title>
        <authorList>
            <person name="Alessa O."/>
            <person name="Ogura Y."/>
            <person name="Fujitani Y."/>
            <person name="Takami H."/>
            <person name="Hayashi T."/>
            <person name="Sahin N."/>
            <person name="Tani A."/>
        </authorList>
    </citation>
    <scope>NUCLEOTIDE SEQUENCE</scope>
    <source>
        <strain evidence="2">DSM 19015</strain>
    </source>
</reference>
<dbReference type="Gene3D" id="2.30.31.10">
    <property type="entry name" value="Transcriptional Coactivator Pc4, Chain A"/>
    <property type="match status" value="1"/>
</dbReference>
<keyword evidence="3" id="KW-1185">Reference proteome</keyword>
<dbReference type="Pfam" id="PF02229">
    <property type="entry name" value="PC4"/>
    <property type="match status" value="1"/>
</dbReference>
<dbReference type="InterPro" id="IPR009044">
    <property type="entry name" value="ssDNA-bd_transcriptional_reg"/>
</dbReference>
<organism evidence="2 3">
    <name type="scientific">Methylobacterium iners</name>
    <dbReference type="NCBI Taxonomy" id="418707"/>
    <lineage>
        <taxon>Bacteria</taxon>
        <taxon>Pseudomonadati</taxon>
        <taxon>Pseudomonadota</taxon>
        <taxon>Alphaproteobacteria</taxon>
        <taxon>Hyphomicrobiales</taxon>
        <taxon>Methylobacteriaceae</taxon>
        <taxon>Methylobacterium</taxon>
    </lineage>
</organism>
<name>A0ABQ4RX34_9HYPH</name>
<dbReference type="RefSeq" id="WP_238244363.1">
    <property type="nucleotide sequence ID" value="NZ_BPQP01000034.1"/>
</dbReference>
<dbReference type="Proteomes" id="UP001055125">
    <property type="component" value="Unassembled WGS sequence"/>
</dbReference>
<proteinExistence type="predicted"/>
<evidence type="ECO:0000313" key="2">
    <source>
        <dbReference type="EMBL" id="GJD95216.1"/>
    </source>
</evidence>
<accession>A0ABQ4RX34</accession>
<feature type="domain" description="Transcriptional coactivator p15 (PC4) C-terminal" evidence="1">
    <location>
        <begin position="12"/>
        <end position="62"/>
    </location>
</feature>
<sequence length="82" mass="9075">MDDILIAEIAKNSRERLRIQLREFKGHRFIDLRLFAISADGDFVPTRTGIGFRPDLIDAVVEALEAAQRKAAGQGHSTGGVR</sequence>
<evidence type="ECO:0000259" key="1">
    <source>
        <dbReference type="Pfam" id="PF02229"/>
    </source>
</evidence>